<evidence type="ECO:0000313" key="3">
    <source>
        <dbReference type="Proteomes" id="UP000332933"/>
    </source>
</evidence>
<reference evidence="2 3" key="1">
    <citation type="submission" date="2019-03" db="EMBL/GenBank/DDBJ databases">
        <authorList>
            <person name="Gaulin E."/>
            <person name="Dumas B."/>
        </authorList>
    </citation>
    <scope>NUCLEOTIDE SEQUENCE [LARGE SCALE GENOMIC DNA]</scope>
    <source>
        <strain evidence="2">CBS 568.67</strain>
    </source>
</reference>
<sequence>MDIHVAALPRVMHLAKDTKPLRCMTHFNQPIHLFQPNRHIVPSSTYTKWAAAQLCEDPRFRILHLNESDATDLVRQEWRTHMVRSVYQARLNPHEILDGPVVVRSRNGVVRVQLALDGNDVADAIATVTKSPTKRKAHKKNLHQKRP</sequence>
<accession>A0A485KIW9</accession>
<organism evidence="2 3">
    <name type="scientific">Aphanomyces stellatus</name>
    <dbReference type="NCBI Taxonomy" id="120398"/>
    <lineage>
        <taxon>Eukaryota</taxon>
        <taxon>Sar</taxon>
        <taxon>Stramenopiles</taxon>
        <taxon>Oomycota</taxon>
        <taxon>Saprolegniomycetes</taxon>
        <taxon>Saprolegniales</taxon>
        <taxon>Verrucalvaceae</taxon>
        <taxon>Aphanomyces</taxon>
    </lineage>
</organism>
<protein>
    <submittedName>
        <fullName evidence="2">Aste57867_7885 protein</fullName>
    </submittedName>
</protein>
<keyword evidence="3" id="KW-1185">Reference proteome</keyword>
<dbReference type="AlphaFoldDB" id="A0A485KIW9"/>
<dbReference type="Proteomes" id="UP000332933">
    <property type="component" value="Unassembled WGS sequence"/>
</dbReference>
<proteinExistence type="predicted"/>
<dbReference type="EMBL" id="VJMH01004993">
    <property type="protein sequence ID" value="KAF0701689.1"/>
    <property type="molecule type" value="Genomic_DNA"/>
</dbReference>
<dbReference type="EMBL" id="CAADRA010005014">
    <property type="protein sequence ID" value="VFT84778.1"/>
    <property type="molecule type" value="Genomic_DNA"/>
</dbReference>
<evidence type="ECO:0000313" key="2">
    <source>
        <dbReference type="EMBL" id="VFT84778.1"/>
    </source>
</evidence>
<evidence type="ECO:0000313" key="1">
    <source>
        <dbReference type="EMBL" id="KAF0701689.1"/>
    </source>
</evidence>
<name>A0A485KIW9_9STRA</name>
<reference evidence="1" key="2">
    <citation type="submission" date="2019-06" db="EMBL/GenBank/DDBJ databases">
        <title>Genomics analysis of Aphanomyces spp. identifies a new class of oomycete effector associated with host adaptation.</title>
        <authorList>
            <person name="Gaulin E."/>
        </authorList>
    </citation>
    <scope>NUCLEOTIDE SEQUENCE</scope>
    <source>
        <strain evidence="1">CBS 578.67</strain>
    </source>
</reference>
<gene>
    <name evidence="2" type="primary">Aste57867_7885</name>
    <name evidence="1" type="ORF">As57867_007855</name>
    <name evidence="2" type="ORF">ASTE57867_7885</name>
</gene>
<dbReference type="OrthoDB" id="77923at2759"/>